<dbReference type="InterPro" id="IPR050273">
    <property type="entry name" value="GppA/Ppx_hydrolase"/>
</dbReference>
<dbReference type="Gene3D" id="3.30.420.150">
    <property type="entry name" value="Exopolyphosphatase. Domain 2"/>
    <property type="match status" value="1"/>
</dbReference>
<dbReference type="Gene3D" id="3.30.420.40">
    <property type="match status" value="1"/>
</dbReference>
<protein>
    <submittedName>
        <fullName evidence="4">Exopolyphosphatase</fullName>
    </submittedName>
</protein>
<gene>
    <name evidence="4" type="ORF">CS006_00565</name>
</gene>
<sequence>MLIVDAAPGARPEPEASSRSVVRMMQYLKADGTIKKSGVKAILAAVDQAMKLAEQYEVSQVVPIATSALRDAPNGPKILVQIEQRIGQGVSVLSGPDEARLTFLAARRWYGWGAGRLLVLDIGGGSLEVATGVDEEPDKAMSVPAGAGRVTHAFLPEGTADAKQLAHLRKKVGHIIEPIVKEFADSKRPDHVVATSKTFRSLARLAGSKVKVIGADESWRMNRAQLEDWIPRLASIEPEQRVALPGITPERTNQIVGGAVVADEIMKALKIEEIEICPWALREGAILRWLDQFGRTRFGF</sequence>
<comment type="similarity">
    <text evidence="1">Belongs to the GppA/Ppx family.</text>
</comment>
<dbReference type="PANTHER" id="PTHR30005:SF0">
    <property type="entry name" value="RETROGRADE REGULATION PROTEIN 2"/>
    <property type="match status" value="1"/>
</dbReference>
<dbReference type="PANTHER" id="PTHR30005">
    <property type="entry name" value="EXOPOLYPHOSPHATASE"/>
    <property type="match status" value="1"/>
</dbReference>
<dbReference type="InterPro" id="IPR043129">
    <property type="entry name" value="ATPase_NBD"/>
</dbReference>
<dbReference type="AlphaFoldDB" id="A0A2M9HA99"/>
<feature type="domain" description="Ppx/GppA phosphatase N-terminal" evidence="3">
    <location>
        <begin position="16"/>
        <end position="292"/>
    </location>
</feature>
<accession>A0A2M9HA99</accession>
<evidence type="ECO:0000313" key="5">
    <source>
        <dbReference type="Proteomes" id="UP000229095"/>
    </source>
</evidence>
<dbReference type="FunFam" id="3.30.420.150:FF:000006">
    <property type="entry name" value="Ppx/GppA family phosphatase"/>
    <property type="match status" value="1"/>
</dbReference>
<dbReference type="CDD" id="cd24056">
    <property type="entry name" value="ASKHA_NBD_MtPPX1-like"/>
    <property type="match status" value="1"/>
</dbReference>
<name>A0A2M9HA99_9BIFI</name>
<dbReference type="RefSeq" id="WP_100509867.1">
    <property type="nucleotide sequence ID" value="NZ_PEBI01000001.1"/>
</dbReference>
<dbReference type="EMBL" id="PEBI01000001">
    <property type="protein sequence ID" value="PJM73721.1"/>
    <property type="molecule type" value="Genomic_DNA"/>
</dbReference>
<dbReference type="GO" id="GO:0016462">
    <property type="term" value="F:pyrophosphatase activity"/>
    <property type="evidence" value="ECO:0007669"/>
    <property type="project" value="TreeGrafter"/>
</dbReference>
<dbReference type="SUPFAM" id="SSF53067">
    <property type="entry name" value="Actin-like ATPase domain"/>
    <property type="match status" value="2"/>
</dbReference>
<keyword evidence="5" id="KW-1185">Reference proteome</keyword>
<dbReference type="OrthoDB" id="9793035at2"/>
<reference evidence="4 5" key="1">
    <citation type="submission" date="2017-10" db="EMBL/GenBank/DDBJ databases">
        <title>Draft genome sequences of strains TRE 1, TRE 9, TRE H and TRI 7, isolated from tamarins, belonging to four potential novel Bifidobacterium species.</title>
        <authorList>
            <person name="Mattarelli P."/>
            <person name="Modesto M."/>
            <person name="Puglisi E."/>
            <person name="Morelli L."/>
            <person name="Spezio C."/>
            <person name="Bonetti A."/>
            <person name="Sandri C."/>
        </authorList>
    </citation>
    <scope>NUCLEOTIDE SEQUENCE [LARGE SCALE GENOMIC DNA]</scope>
    <source>
        <strain evidence="5">TRE1</strain>
    </source>
</reference>
<comment type="caution">
    <text evidence="4">The sequence shown here is derived from an EMBL/GenBank/DDBJ whole genome shotgun (WGS) entry which is preliminary data.</text>
</comment>
<dbReference type="Pfam" id="PF02541">
    <property type="entry name" value="Ppx-GppA"/>
    <property type="match status" value="1"/>
</dbReference>
<evidence type="ECO:0000259" key="3">
    <source>
        <dbReference type="Pfam" id="PF02541"/>
    </source>
</evidence>
<evidence type="ECO:0000313" key="4">
    <source>
        <dbReference type="EMBL" id="PJM73721.1"/>
    </source>
</evidence>
<dbReference type="InterPro" id="IPR003695">
    <property type="entry name" value="Ppx_GppA_N"/>
</dbReference>
<evidence type="ECO:0000256" key="1">
    <source>
        <dbReference type="ARBA" id="ARBA00007125"/>
    </source>
</evidence>
<dbReference type="Proteomes" id="UP000229095">
    <property type="component" value="Unassembled WGS sequence"/>
</dbReference>
<organism evidence="4 5">
    <name type="scientific">Bifidobacterium primatium</name>
    <dbReference type="NCBI Taxonomy" id="2045438"/>
    <lineage>
        <taxon>Bacteria</taxon>
        <taxon>Bacillati</taxon>
        <taxon>Actinomycetota</taxon>
        <taxon>Actinomycetes</taxon>
        <taxon>Bifidobacteriales</taxon>
        <taxon>Bifidobacteriaceae</taxon>
        <taxon>Bifidobacterium</taxon>
    </lineage>
</organism>
<evidence type="ECO:0000256" key="2">
    <source>
        <dbReference type="ARBA" id="ARBA00022801"/>
    </source>
</evidence>
<proteinExistence type="inferred from homology"/>
<keyword evidence="2" id="KW-0378">Hydrolase</keyword>